<protein>
    <recommendedName>
        <fullName evidence="10">Ionotropic glutamate receptor C-terminal domain-containing protein</fullName>
    </recommendedName>
</protein>
<evidence type="ECO:0000256" key="7">
    <source>
        <dbReference type="ARBA" id="ARBA00023170"/>
    </source>
</evidence>
<dbReference type="EMBL" id="JABSTU010000008">
    <property type="protein sequence ID" value="KAH8023532.1"/>
    <property type="molecule type" value="Genomic_DNA"/>
</dbReference>
<evidence type="ECO:0000256" key="1">
    <source>
        <dbReference type="ARBA" id="ARBA00004651"/>
    </source>
</evidence>
<evidence type="ECO:0000256" key="4">
    <source>
        <dbReference type="ARBA" id="ARBA00022692"/>
    </source>
</evidence>
<dbReference type="InterPro" id="IPR001320">
    <property type="entry name" value="Iontro_rcpt_C"/>
</dbReference>
<dbReference type="VEuPathDB" id="VectorBase:LOC119161724"/>
<dbReference type="GO" id="GO:0005886">
    <property type="term" value="C:plasma membrane"/>
    <property type="evidence" value="ECO:0007669"/>
    <property type="project" value="UniProtKB-SubCell"/>
</dbReference>
<accession>A0A9J6DNC2</accession>
<dbReference type="PANTHER" id="PTHR42643:SF38">
    <property type="entry name" value="IONOTROPIC RECEPTOR 100A"/>
    <property type="match status" value="1"/>
</dbReference>
<keyword evidence="12" id="KW-1185">Reference proteome</keyword>
<dbReference type="InterPro" id="IPR052192">
    <property type="entry name" value="Insect_Ionotropic_Sensory_Rcpt"/>
</dbReference>
<evidence type="ECO:0000256" key="6">
    <source>
        <dbReference type="ARBA" id="ARBA00023136"/>
    </source>
</evidence>
<dbReference type="GO" id="GO:0015276">
    <property type="term" value="F:ligand-gated monoatomic ion channel activity"/>
    <property type="evidence" value="ECO:0007669"/>
    <property type="project" value="InterPro"/>
</dbReference>
<comment type="subcellular location">
    <subcellularLocation>
        <location evidence="1">Cell membrane</location>
        <topology evidence="1">Multi-pass membrane protein</topology>
    </subcellularLocation>
</comment>
<feature type="transmembrane region" description="Helical" evidence="9">
    <location>
        <begin position="322"/>
        <end position="348"/>
    </location>
</feature>
<organism evidence="11 12">
    <name type="scientific">Rhipicephalus microplus</name>
    <name type="common">Cattle tick</name>
    <name type="synonym">Boophilus microplus</name>
    <dbReference type="NCBI Taxonomy" id="6941"/>
    <lineage>
        <taxon>Eukaryota</taxon>
        <taxon>Metazoa</taxon>
        <taxon>Ecdysozoa</taxon>
        <taxon>Arthropoda</taxon>
        <taxon>Chelicerata</taxon>
        <taxon>Arachnida</taxon>
        <taxon>Acari</taxon>
        <taxon>Parasitiformes</taxon>
        <taxon>Ixodida</taxon>
        <taxon>Ixodoidea</taxon>
        <taxon>Ixodidae</taxon>
        <taxon>Rhipicephalinae</taxon>
        <taxon>Rhipicephalus</taxon>
        <taxon>Boophilus</taxon>
    </lineage>
</organism>
<proteinExistence type="inferred from homology"/>
<dbReference type="AlphaFoldDB" id="A0A9J6DNC2"/>
<dbReference type="Gene3D" id="3.40.190.10">
    <property type="entry name" value="Periplasmic binding protein-like II"/>
    <property type="match status" value="1"/>
</dbReference>
<evidence type="ECO:0000313" key="11">
    <source>
        <dbReference type="EMBL" id="KAH8023532.1"/>
    </source>
</evidence>
<sequence>MEPHIGYRRDSNGTIVATALGGYIYNMLMDSLKIKHVVLIPSDYVYAGTFPNGSWAGCLGMISRNVWAALLTSMLFLAILMSVPTAGGKSRISMFGDQLMDLVGNMFFESTPEPPEDSYRRWLTSFWWIAVMVVMTGFTGIMRASMMVKDQTGRISSVKDVIARPEIKPYLIDGSTYHRLFSTSNRSDHQRLWRQVQRHRSVTSAARILSKETFDDILDEKALFFCDEFMLHWTAARLYPNGVNGEFYIGTDFFINNPFTMFVRREFDRDLIKKLHLRLRWLWDAGVPQERERQITEAALRQKKNTQTTVVSTMKLVDVGAIFYLMLFGQAFACIVGLFEVLVGRLLAAATRALAQRRSTDYSPNVQAVDTRGRLSAIAAPTRVAIYITGHPTN</sequence>
<keyword evidence="5 9" id="KW-1133">Transmembrane helix</keyword>
<dbReference type="SUPFAM" id="SSF53850">
    <property type="entry name" value="Periplasmic binding protein-like II"/>
    <property type="match status" value="1"/>
</dbReference>
<evidence type="ECO:0000256" key="5">
    <source>
        <dbReference type="ARBA" id="ARBA00022989"/>
    </source>
</evidence>
<keyword evidence="8" id="KW-0325">Glycoprotein</keyword>
<keyword evidence="4 9" id="KW-0812">Transmembrane</keyword>
<dbReference type="Pfam" id="PF00060">
    <property type="entry name" value="Lig_chan"/>
    <property type="match status" value="1"/>
</dbReference>
<gene>
    <name evidence="11" type="ORF">HPB51_014781</name>
</gene>
<keyword evidence="6 9" id="KW-0472">Membrane</keyword>
<comment type="caution">
    <text evidence="11">The sequence shown here is derived from an EMBL/GenBank/DDBJ whole genome shotgun (WGS) entry which is preliminary data.</text>
</comment>
<feature type="domain" description="Ionotropic glutamate receptor C-terminal" evidence="10">
    <location>
        <begin position="95"/>
        <end position="329"/>
    </location>
</feature>
<reference evidence="11" key="2">
    <citation type="submission" date="2021-09" db="EMBL/GenBank/DDBJ databases">
        <authorList>
            <person name="Jia N."/>
            <person name="Wang J."/>
            <person name="Shi W."/>
            <person name="Du L."/>
            <person name="Sun Y."/>
            <person name="Zhan W."/>
            <person name="Jiang J."/>
            <person name="Wang Q."/>
            <person name="Zhang B."/>
            <person name="Ji P."/>
            <person name="Sakyi L.B."/>
            <person name="Cui X."/>
            <person name="Yuan T."/>
            <person name="Jiang B."/>
            <person name="Yang W."/>
            <person name="Lam T.T.-Y."/>
            <person name="Chang Q."/>
            <person name="Ding S."/>
            <person name="Wang X."/>
            <person name="Zhu J."/>
            <person name="Ruan X."/>
            <person name="Zhao L."/>
            <person name="Wei J."/>
            <person name="Que T."/>
            <person name="Du C."/>
            <person name="Cheng J."/>
            <person name="Dai P."/>
            <person name="Han X."/>
            <person name="Huang E."/>
            <person name="Gao Y."/>
            <person name="Liu J."/>
            <person name="Shao H."/>
            <person name="Ye R."/>
            <person name="Li L."/>
            <person name="Wei W."/>
            <person name="Wang X."/>
            <person name="Wang C."/>
            <person name="Huo Q."/>
            <person name="Li W."/>
            <person name="Guo W."/>
            <person name="Chen H."/>
            <person name="Chen S."/>
            <person name="Zhou L."/>
            <person name="Zhou L."/>
            <person name="Ni X."/>
            <person name="Tian J."/>
            <person name="Zhou Y."/>
            <person name="Sheng Y."/>
            <person name="Liu T."/>
            <person name="Pan Y."/>
            <person name="Xia L."/>
            <person name="Li J."/>
            <person name="Zhao F."/>
            <person name="Cao W."/>
        </authorList>
    </citation>
    <scope>NUCLEOTIDE SEQUENCE</scope>
    <source>
        <strain evidence="11">Rmic-2018</strain>
        <tissue evidence="11">Larvae</tissue>
    </source>
</reference>
<evidence type="ECO:0000259" key="10">
    <source>
        <dbReference type="Pfam" id="PF00060"/>
    </source>
</evidence>
<evidence type="ECO:0000256" key="8">
    <source>
        <dbReference type="ARBA" id="ARBA00023180"/>
    </source>
</evidence>
<evidence type="ECO:0000256" key="2">
    <source>
        <dbReference type="ARBA" id="ARBA00008685"/>
    </source>
</evidence>
<keyword evidence="3" id="KW-1003">Cell membrane</keyword>
<evidence type="ECO:0000256" key="3">
    <source>
        <dbReference type="ARBA" id="ARBA00022475"/>
    </source>
</evidence>
<evidence type="ECO:0000256" key="9">
    <source>
        <dbReference type="SAM" id="Phobius"/>
    </source>
</evidence>
<comment type="similarity">
    <text evidence="2">Belongs to the glutamate-gated ion channel (TC 1.A.10.1) family.</text>
</comment>
<dbReference type="PANTHER" id="PTHR42643">
    <property type="entry name" value="IONOTROPIC RECEPTOR 20A-RELATED"/>
    <property type="match status" value="1"/>
</dbReference>
<dbReference type="GO" id="GO:0050906">
    <property type="term" value="P:detection of stimulus involved in sensory perception"/>
    <property type="evidence" value="ECO:0007669"/>
    <property type="project" value="UniProtKB-ARBA"/>
</dbReference>
<evidence type="ECO:0000313" key="12">
    <source>
        <dbReference type="Proteomes" id="UP000821866"/>
    </source>
</evidence>
<keyword evidence="7" id="KW-0675">Receptor</keyword>
<dbReference type="Proteomes" id="UP000821866">
    <property type="component" value="Chromosome 6"/>
</dbReference>
<feature type="transmembrane region" description="Helical" evidence="9">
    <location>
        <begin position="125"/>
        <end position="144"/>
    </location>
</feature>
<reference evidence="11" key="1">
    <citation type="journal article" date="2020" name="Cell">
        <title>Large-Scale Comparative Analyses of Tick Genomes Elucidate Their Genetic Diversity and Vector Capacities.</title>
        <authorList>
            <consortium name="Tick Genome and Microbiome Consortium (TIGMIC)"/>
            <person name="Jia N."/>
            <person name="Wang J."/>
            <person name="Shi W."/>
            <person name="Du L."/>
            <person name="Sun Y."/>
            <person name="Zhan W."/>
            <person name="Jiang J.F."/>
            <person name="Wang Q."/>
            <person name="Zhang B."/>
            <person name="Ji P."/>
            <person name="Bell-Sakyi L."/>
            <person name="Cui X.M."/>
            <person name="Yuan T.T."/>
            <person name="Jiang B.G."/>
            <person name="Yang W.F."/>
            <person name="Lam T.T."/>
            <person name="Chang Q.C."/>
            <person name="Ding S.J."/>
            <person name="Wang X.J."/>
            <person name="Zhu J.G."/>
            <person name="Ruan X.D."/>
            <person name="Zhao L."/>
            <person name="Wei J.T."/>
            <person name="Ye R.Z."/>
            <person name="Que T.C."/>
            <person name="Du C.H."/>
            <person name="Zhou Y.H."/>
            <person name="Cheng J.X."/>
            <person name="Dai P.F."/>
            <person name="Guo W.B."/>
            <person name="Han X.H."/>
            <person name="Huang E.J."/>
            <person name="Li L.F."/>
            <person name="Wei W."/>
            <person name="Gao Y.C."/>
            <person name="Liu J.Z."/>
            <person name="Shao H.Z."/>
            <person name="Wang X."/>
            <person name="Wang C.C."/>
            <person name="Yang T.C."/>
            <person name="Huo Q.B."/>
            <person name="Li W."/>
            <person name="Chen H.Y."/>
            <person name="Chen S.E."/>
            <person name="Zhou L.G."/>
            <person name="Ni X.B."/>
            <person name="Tian J.H."/>
            <person name="Sheng Y."/>
            <person name="Liu T."/>
            <person name="Pan Y.S."/>
            <person name="Xia L.Y."/>
            <person name="Li J."/>
            <person name="Zhao F."/>
            <person name="Cao W.C."/>
        </authorList>
    </citation>
    <scope>NUCLEOTIDE SEQUENCE</scope>
    <source>
        <strain evidence="11">Rmic-2018</strain>
    </source>
</reference>
<name>A0A9J6DNC2_RHIMP</name>
<feature type="transmembrane region" description="Helical" evidence="9">
    <location>
        <begin position="66"/>
        <end position="87"/>
    </location>
</feature>